<comment type="subunit">
    <text evidence="10">Heterotetramer, composed of two GyrA and two GyrB chains. In the heterotetramer, GyrA contains the active site tyrosine that forms a transient covalent intermediate with DNA, while GyrB binds cofactors and catalyzes ATP hydrolysis.</text>
</comment>
<dbReference type="CDD" id="cd03366">
    <property type="entry name" value="TOPRIM_TopoIIA_GyrB"/>
    <property type="match status" value="1"/>
</dbReference>
<dbReference type="GO" id="GO:0006265">
    <property type="term" value="P:DNA topological change"/>
    <property type="evidence" value="ECO:0007669"/>
    <property type="project" value="UniProtKB-UniRule"/>
</dbReference>
<keyword evidence="4 10" id="KW-0547">Nucleotide-binding</keyword>
<dbReference type="InterPro" id="IPR020568">
    <property type="entry name" value="Ribosomal_Su5_D2-typ_SF"/>
</dbReference>
<dbReference type="Pfam" id="PF02518">
    <property type="entry name" value="HATPase_c"/>
    <property type="match status" value="1"/>
</dbReference>
<dbReference type="GO" id="GO:0046872">
    <property type="term" value="F:metal ion binding"/>
    <property type="evidence" value="ECO:0007669"/>
    <property type="project" value="UniProtKB-KW"/>
</dbReference>
<dbReference type="Proteomes" id="UP000886865">
    <property type="component" value="Unassembled WGS sequence"/>
</dbReference>
<dbReference type="FunFam" id="3.40.50.670:FF:000001">
    <property type="entry name" value="DNA topoisomerase 2"/>
    <property type="match status" value="1"/>
</dbReference>
<comment type="similarity">
    <text evidence="2 10">Belongs to the type II topoisomerase GyrB family.</text>
</comment>
<dbReference type="InterPro" id="IPR013759">
    <property type="entry name" value="Topo_IIA_B_C"/>
</dbReference>
<dbReference type="HAMAP" id="MF_01898">
    <property type="entry name" value="GyrB"/>
    <property type="match status" value="1"/>
</dbReference>
<evidence type="ECO:0000256" key="3">
    <source>
        <dbReference type="ARBA" id="ARBA00022723"/>
    </source>
</evidence>
<evidence type="ECO:0000256" key="1">
    <source>
        <dbReference type="ARBA" id="ARBA00000185"/>
    </source>
</evidence>
<feature type="binding site" evidence="10">
    <location>
        <position position="427"/>
    </location>
    <ligand>
        <name>Mg(2+)</name>
        <dbReference type="ChEBI" id="CHEBI:18420"/>
        <label>1</label>
        <note>catalytic</note>
    </ligand>
</feature>
<dbReference type="NCBIfam" id="NF004189">
    <property type="entry name" value="PRK05644.1"/>
    <property type="match status" value="1"/>
</dbReference>
<reference evidence="12" key="2">
    <citation type="journal article" date="2021" name="PeerJ">
        <title>Extensive microbial diversity within the chicken gut microbiome revealed by metagenomics and culture.</title>
        <authorList>
            <person name="Gilroy R."/>
            <person name="Ravi A."/>
            <person name="Getino M."/>
            <person name="Pursley I."/>
            <person name="Horton D.L."/>
            <person name="Alikhan N.F."/>
            <person name="Baker D."/>
            <person name="Gharbi K."/>
            <person name="Hall N."/>
            <person name="Watson M."/>
            <person name="Adriaenssens E.M."/>
            <person name="Foster-Nyarko E."/>
            <person name="Jarju S."/>
            <person name="Secka A."/>
            <person name="Antonio M."/>
            <person name="Oren A."/>
            <person name="Chaudhuri R.R."/>
            <person name="La Ragione R."/>
            <person name="Hildebrand F."/>
            <person name="Pallen M.J."/>
        </authorList>
    </citation>
    <scope>NUCLEOTIDE SEQUENCE</scope>
    <source>
        <strain evidence="12">CHK152-2871</strain>
    </source>
</reference>
<proteinExistence type="inferred from homology"/>
<dbReference type="SUPFAM" id="SSF54211">
    <property type="entry name" value="Ribosomal protein S5 domain 2-like"/>
    <property type="match status" value="1"/>
</dbReference>
<dbReference type="GO" id="GO:0006261">
    <property type="term" value="P:DNA-templated DNA replication"/>
    <property type="evidence" value="ECO:0007669"/>
    <property type="project" value="UniProtKB-UniRule"/>
</dbReference>
<dbReference type="GO" id="GO:0003918">
    <property type="term" value="F:DNA topoisomerase type II (double strand cut, ATP-hydrolyzing) activity"/>
    <property type="evidence" value="ECO:0007669"/>
    <property type="project" value="UniProtKB-UniRule"/>
</dbReference>
<dbReference type="GO" id="GO:0005524">
    <property type="term" value="F:ATP binding"/>
    <property type="evidence" value="ECO:0007669"/>
    <property type="project" value="UniProtKB-UniRule"/>
</dbReference>
<evidence type="ECO:0000256" key="7">
    <source>
        <dbReference type="ARBA" id="ARBA00023029"/>
    </source>
</evidence>
<dbReference type="PANTHER" id="PTHR45866:SF1">
    <property type="entry name" value="DNA GYRASE SUBUNIT B, MITOCHONDRIAL"/>
    <property type="match status" value="1"/>
</dbReference>
<evidence type="ECO:0000256" key="6">
    <source>
        <dbReference type="ARBA" id="ARBA00022842"/>
    </source>
</evidence>
<comment type="cofactor">
    <cofactor evidence="10">
        <name>Mg(2+)</name>
        <dbReference type="ChEBI" id="CHEBI:18420"/>
    </cofactor>
    <cofactor evidence="10">
        <name>Mn(2+)</name>
        <dbReference type="ChEBI" id="CHEBI:29035"/>
    </cofactor>
    <cofactor evidence="10">
        <name>Ca(2+)</name>
        <dbReference type="ChEBI" id="CHEBI:29108"/>
    </cofactor>
    <text evidence="10">Binds two Mg(2+) per subunit. The magnesium ions form salt bridges with both the protein and the DNA. Can also accept other divalent metal cations, such as Mn(2+) or Ca(2+).</text>
</comment>
<comment type="function">
    <text evidence="10">A type II topoisomerase that negatively supercoils closed circular double-stranded (ds) DNA in an ATP-dependent manner to modulate DNA topology and maintain chromosomes in an underwound state. Negative supercoiling favors strand separation, and DNA replication, transcription, recombination and repair, all of which involve strand separation. Also able to catalyze the interconversion of other topological isomers of dsDNA rings, including catenanes and knotted rings. Type II topoisomerases break and join 2 DNA strands simultaneously in an ATP-dependent manner.</text>
</comment>
<evidence type="ECO:0000256" key="9">
    <source>
        <dbReference type="ARBA" id="ARBA00023235"/>
    </source>
</evidence>
<dbReference type="SUPFAM" id="SSF56719">
    <property type="entry name" value="Type II DNA topoisomerase"/>
    <property type="match status" value="1"/>
</dbReference>
<dbReference type="PROSITE" id="PS50880">
    <property type="entry name" value="TOPRIM"/>
    <property type="match status" value="1"/>
</dbReference>
<feature type="domain" description="Toprim" evidence="11">
    <location>
        <begin position="421"/>
        <end position="538"/>
    </location>
</feature>
<dbReference type="InterPro" id="IPR006171">
    <property type="entry name" value="TOPRIM_dom"/>
</dbReference>
<dbReference type="InterPro" id="IPR034160">
    <property type="entry name" value="TOPRIM_GyrB"/>
</dbReference>
<dbReference type="InterPro" id="IPR003594">
    <property type="entry name" value="HATPase_dom"/>
</dbReference>
<comment type="catalytic activity">
    <reaction evidence="1 10">
        <text>ATP-dependent breakage, passage and rejoining of double-stranded DNA.</text>
        <dbReference type="EC" id="5.6.2.2"/>
    </reaction>
</comment>
<dbReference type="Pfam" id="PF00986">
    <property type="entry name" value="DNA_gyraseB_C"/>
    <property type="match status" value="1"/>
</dbReference>
<evidence type="ECO:0000256" key="4">
    <source>
        <dbReference type="ARBA" id="ARBA00022741"/>
    </source>
</evidence>
<keyword evidence="5 10" id="KW-0067">ATP-binding</keyword>
<dbReference type="GO" id="GO:0005694">
    <property type="term" value="C:chromosome"/>
    <property type="evidence" value="ECO:0007669"/>
    <property type="project" value="InterPro"/>
</dbReference>
<evidence type="ECO:0000256" key="5">
    <source>
        <dbReference type="ARBA" id="ARBA00022840"/>
    </source>
</evidence>
<gene>
    <name evidence="10 12" type="primary">gyrB</name>
    <name evidence="12" type="ORF">IAA86_06865</name>
</gene>
<dbReference type="NCBIfam" id="NF011501">
    <property type="entry name" value="PRK14939.1"/>
    <property type="match status" value="1"/>
</dbReference>
<feature type="binding site" evidence="10">
    <location>
        <position position="503"/>
    </location>
    <ligand>
        <name>Mg(2+)</name>
        <dbReference type="ChEBI" id="CHEBI:18420"/>
        <label>1</label>
        <note>catalytic</note>
    </ligand>
</feature>
<dbReference type="GO" id="GO:0003677">
    <property type="term" value="F:DNA binding"/>
    <property type="evidence" value="ECO:0007669"/>
    <property type="project" value="UniProtKB-KW"/>
</dbReference>
<dbReference type="CDD" id="cd00822">
    <property type="entry name" value="TopoII_Trans_DNA_gyrase"/>
    <property type="match status" value="1"/>
</dbReference>
<dbReference type="AlphaFoldDB" id="A0A9D1JZ82"/>
<comment type="subcellular location">
    <subcellularLocation>
        <location evidence="10">Cytoplasm</location>
    </subcellularLocation>
</comment>
<dbReference type="InterPro" id="IPR011557">
    <property type="entry name" value="GyrB"/>
</dbReference>
<accession>A0A9D1JZ82</accession>
<feature type="site" description="Interaction with DNA" evidence="10">
    <location>
        <position position="455"/>
    </location>
</feature>
<dbReference type="PANTHER" id="PTHR45866">
    <property type="entry name" value="DNA GYRASE/TOPOISOMERASE SUBUNIT B"/>
    <property type="match status" value="1"/>
</dbReference>
<evidence type="ECO:0000313" key="13">
    <source>
        <dbReference type="Proteomes" id="UP000886865"/>
    </source>
</evidence>
<dbReference type="PRINTS" id="PR00418">
    <property type="entry name" value="TPI2FAMILY"/>
</dbReference>
<name>A0A9D1JZ82_9BACT</name>
<dbReference type="Pfam" id="PF01751">
    <property type="entry name" value="Toprim"/>
    <property type="match status" value="1"/>
</dbReference>
<keyword evidence="3 10" id="KW-0479">Metal-binding</keyword>
<feature type="site" description="Interaction with DNA" evidence="10">
    <location>
        <position position="452"/>
    </location>
</feature>
<comment type="caution">
    <text evidence="12">The sequence shown here is derived from an EMBL/GenBank/DDBJ whole genome shotgun (WGS) entry which is preliminary data.</text>
</comment>
<feature type="binding site" evidence="10">
    <location>
        <position position="505"/>
    </location>
    <ligand>
        <name>Mg(2+)</name>
        <dbReference type="ChEBI" id="CHEBI:18420"/>
        <label>2</label>
    </ligand>
</feature>
<comment type="miscellaneous">
    <text evidence="10">Few gyrases are as efficient as E.coli at forming negative supercoils. Not all organisms have 2 type II topoisomerases; in organisms with a single type II topoisomerase this enzyme also has to decatenate newly replicated chromosomes.</text>
</comment>
<dbReference type="SMART" id="SM00433">
    <property type="entry name" value="TOP2c"/>
    <property type="match status" value="1"/>
</dbReference>
<keyword evidence="6 10" id="KW-0460">Magnesium</keyword>
<dbReference type="Gene3D" id="3.40.50.670">
    <property type="match status" value="2"/>
</dbReference>
<dbReference type="FunFam" id="3.30.230.10:FF:000005">
    <property type="entry name" value="DNA gyrase subunit B"/>
    <property type="match status" value="1"/>
</dbReference>
<dbReference type="InterPro" id="IPR001241">
    <property type="entry name" value="Topo_IIA"/>
</dbReference>
<reference evidence="12" key="1">
    <citation type="submission" date="2020-10" db="EMBL/GenBank/DDBJ databases">
        <authorList>
            <person name="Gilroy R."/>
        </authorList>
    </citation>
    <scope>NUCLEOTIDE SEQUENCE</scope>
    <source>
        <strain evidence="12">CHK152-2871</strain>
    </source>
</reference>
<dbReference type="EC" id="5.6.2.2" evidence="10"/>
<dbReference type="InterPro" id="IPR002288">
    <property type="entry name" value="DNA_gyrase_B_C"/>
</dbReference>
<keyword evidence="8" id="KW-0238">DNA-binding</keyword>
<dbReference type="PROSITE" id="PS00177">
    <property type="entry name" value="TOPOISOMERASE_II"/>
    <property type="match status" value="1"/>
</dbReference>
<evidence type="ECO:0000256" key="2">
    <source>
        <dbReference type="ARBA" id="ARBA00010708"/>
    </source>
</evidence>
<organism evidence="12 13">
    <name type="scientific">Candidatus Galligastranaerophilus intestinavium</name>
    <dbReference type="NCBI Taxonomy" id="2840836"/>
    <lineage>
        <taxon>Bacteria</taxon>
        <taxon>Candidatus Galligastranaerophilus</taxon>
    </lineage>
</organism>
<evidence type="ECO:0000259" key="11">
    <source>
        <dbReference type="PROSITE" id="PS50880"/>
    </source>
</evidence>
<dbReference type="GO" id="GO:0005737">
    <property type="term" value="C:cytoplasm"/>
    <property type="evidence" value="ECO:0007669"/>
    <property type="project" value="UniProtKB-SubCell"/>
</dbReference>
<evidence type="ECO:0000256" key="10">
    <source>
        <dbReference type="HAMAP-Rule" id="MF_01898"/>
    </source>
</evidence>
<dbReference type="EMBL" id="DVJQ01000058">
    <property type="protein sequence ID" value="HIS74723.1"/>
    <property type="molecule type" value="Genomic_DNA"/>
</dbReference>
<keyword evidence="9 10" id="KW-0413">Isomerase</keyword>
<sequence>MSEQTTQHYDASNIRVLEGLEAVRVRPGMYIGSTSQRGLHHCIYEIVDNSIDESLAGYCDTIHVTVHQDNSVTVEDNGRGIPVDIKPDSGKSALEIVHTVLHAGGKFGDGGYKVSGGLHGVGASVVNALSEKYVVEVSRDGWVWRQEYLRGEPSTHVEKIRETDATGTKTRFWPDPEIFTETTEIDCDVIANRFREMAFLNKGLKIIFTDKKADKEYTYHYEGGIASYVEHLNKNKTPLFEKPIYMEKMVDGTYVEIAMQYTDSYTENVLSFANNINTHSGGTHLTGFRNGITRVINDYARKNNLLKDNEQNLAGEDVREGLTAIVSVKISNPEFEGQTKEKLGNAEVTPAVNDVIRDKFQEWLEFNPKLAKFIIEKTLQAQRAREAARKARELTRRKTALESSSLPGKLADCSSREPEKCELYIVEGDSAGGSAKQGRNRMFQAILPLRGKILNVERARLDKIYNSNEIKIMIQALGINISKNPDEVDVDKLRYHKIVMMTDADVDGAHIRTLLMTFFFRYARPLIENGYLYIAQPPLYKVTTGKTSEYLYDDRALDRMVRERGTKSLCLYDKTKTKSVCDDELENLIYSMSTYYRSFHNPIINQMPSVIVRGLIRSNVEPQDFENEEKIKEVYRYLAHYIEDHALNYGITEAKDYKVSLGANPENNKFYFKVDLGIDHDPVTITPNMIKSNEFARIKNAYPKIRQFLIEEEKILILQTPEGEIEITSFAQLQRLVEERGQKGLQIQRFKGLGEMMPQQLWETTMDPANRTLLKVNIEDAMLCDELFDVLMGDNVGPRRDFIEQNAVYATNIDT</sequence>
<dbReference type="Gene3D" id="3.30.565.10">
    <property type="entry name" value="Histidine kinase-like ATPase, C-terminal domain"/>
    <property type="match status" value="1"/>
</dbReference>
<dbReference type="SMART" id="SM00387">
    <property type="entry name" value="HATPase_c"/>
    <property type="match status" value="1"/>
</dbReference>
<dbReference type="InterPro" id="IPR000565">
    <property type="entry name" value="Topo_IIA_B"/>
</dbReference>
<evidence type="ECO:0000313" key="12">
    <source>
        <dbReference type="EMBL" id="HIS74723.1"/>
    </source>
</evidence>
<dbReference type="PRINTS" id="PR01159">
    <property type="entry name" value="DNAGYRASEB"/>
</dbReference>
<keyword evidence="7 10" id="KW-0799">Topoisomerase</keyword>
<dbReference type="Pfam" id="PF00204">
    <property type="entry name" value="DNA_gyraseB"/>
    <property type="match status" value="1"/>
</dbReference>
<feature type="binding site" evidence="10">
    <location>
        <position position="503"/>
    </location>
    <ligand>
        <name>Mg(2+)</name>
        <dbReference type="ChEBI" id="CHEBI:18420"/>
        <label>2</label>
    </ligand>
</feature>
<dbReference type="InterPro" id="IPR036890">
    <property type="entry name" value="HATPase_C_sf"/>
</dbReference>
<protein>
    <recommendedName>
        <fullName evidence="10">DNA gyrase subunit B</fullName>
        <ecNumber evidence="10">5.6.2.2</ecNumber>
    </recommendedName>
</protein>
<dbReference type="InterPro" id="IPR014721">
    <property type="entry name" value="Ribsml_uS5_D2-typ_fold_subgr"/>
</dbReference>
<dbReference type="FunFam" id="3.30.565.10:FF:000002">
    <property type="entry name" value="DNA gyrase subunit B"/>
    <property type="match status" value="1"/>
</dbReference>
<dbReference type="Gene3D" id="3.30.230.10">
    <property type="match status" value="1"/>
</dbReference>
<keyword evidence="10" id="KW-0963">Cytoplasm</keyword>
<dbReference type="InterPro" id="IPR013506">
    <property type="entry name" value="Topo_IIA_bsu_dom2"/>
</dbReference>
<dbReference type="NCBIfam" id="TIGR01059">
    <property type="entry name" value="gyrB"/>
    <property type="match status" value="1"/>
</dbReference>
<dbReference type="InterPro" id="IPR013760">
    <property type="entry name" value="Topo_IIA-like_dom_sf"/>
</dbReference>
<dbReference type="SUPFAM" id="SSF55874">
    <property type="entry name" value="ATPase domain of HSP90 chaperone/DNA topoisomerase II/histidine kinase"/>
    <property type="match status" value="1"/>
</dbReference>
<evidence type="ECO:0000256" key="8">
    <source>
        <dbReference type="ARBA" id="ARBA00023125"/>
    </source>
</evidence>
<dbReference type="CDD" id="cd16928">
    <property type="entry name" value="HATPase_GyrB-like"/>
    <property type="match status" value="1"/>
</dbReference>
<dbReference type="InterPro" id="IPR018522">
    <property type="entry name" value="TopoIIA_CS"/>
</dbReference>